<dbReference type="Proteomes" id="UP001295462">
    <property type="component" value="Unassembled WGS sequence"/>
</dbReference>
<name>A0AAU9QJ65_9VIBR</name>
<dbReference type="EMBL" id="CAKMUD010000057">
    <property type="protein sequence ID" value="CAH1578099.1"/>
    <property type="molecule type" value="Genomic_DNA"/>
</dbReference>
<organism evidence="1 2">
    <name type="scientific">Vibrio jasicida</name>
    <dbReference type="NCBI Taxonomy" id="766224"/>
    <lineage>
        <taxon>Bacteria</taxon>
        <taxon>Pseudomonadati</taxon>
        <taxon>Pseudomonadota</taxon>
        <taxon>Gammaproteobacteria</taxon>
        <taxon>Vibrionales</taxon>
        <taxon>Vibrionaceae</taxon>
        <taxon>Vibrio</taxon>
    </lineage>
</organism>
<dbReference type="AlphaFoldDB" id="A0AAU9QJ65"/>
<protein>
    <recommendedName>
        <fullName evidence="3">Transposase</fullName>
    </recommendedName>
</protein>
<accession>A0AAU9QJ65</accession>
<proteinExistence type="predicted"/>
<evidence type="ECO:0000313" key="2">
    <source>
        <dbReference type="Proteomes" id="UP001295462"/>
    </source>
</evidence>
<gene>
    <name evidence="1" type="ORF">THF1A12_150050</name>
</gene>
<reference evidence="1" key="1">
    <citation type="submission" date="2022-01" db="EMBL/GenBank/DDBJ databases">
        <authorList>
            <person name="Lagorce A."/>
        </authorList>
    </citation>
    <scope>NUCLEOTIDE SEQUENCE</scope>
    <source>
        <strain evidence="1">Th15_F1_A12</strain>
    </source>
</reference>
<evidence type="ECO:0008006" key="3">
    <source>
        <dbReference type="Google" id="ProtNLM"/>
    </source>
</evidence>
<sequence>MPHLKRFYLEQNLTAKDQQTLISNILPMQFWIELQLMSVLTIRRKSASF</sequence>
<comment type="caution">
    <text evidence="1">The sequence shown here is derived from an EMBL/GenBank/DDBJ whole genome shotgun (WGS) entry which is preliminary data.</text>
</comment>
<evidence type="ECO:0000313" key="1">
    <source>
        <dbReference type="EMBL" id="CAH1578099.1"/>
    </source>
</evidence>